<accession>A0A7X0SNV0</accession>
<evidence type="ECO:0000313" key="4">
    <source>
        <dbReference type="Proteomes" id="UP000564644"/>
    </source>
</evidence>
<evidence type="ECO:0000256" key="1">
    <source>
        <dbReference type="ARBA" id="ARBA00004196"/>
    </source>
</evidence>
<dbReference type="SUPFAM" id="SSF48230">
    <property type="entry name" value="Chondroitin AC/alginate lyase"/>
    <property type="match status" value="1"/>
</dbReference>
<comment type="caution">
    <text evidence="3">The sequence shown here is derived from an EMBL/GenBank/DDBJ whole genome shotgun (WGS) entry which is preliminary data.</text>
</comment>
<dbReference type="AlphaFoldDB" id="A0A7X0SNV0"/>
<gene>
    <name evidence="3" type="ORF">H7C18_21160</name>
</gene>
<dbReference type="Gene3D" id="2.70.98.70">
    <property type="match status" value="1"/>
</dbReference>
<dbReference type="RefSeq" id="WP_185131098.1">
    <property type="nucleotide sequence ID" value="NZ_JACJVO010000027.1"/>
</dbReference>
<comment type="subcellular location">
    <subcellularLocation>
        <location evidence="1">Cell envelope</location>
    </subcellularLocation>
</comment>
<name>A0A7X0SNV0_9BACL</name>
<dbReference type="Gene3D" id="1.50.10.100">
    <property type="entry name" value="Chondroitin AC/alginate lyase"/>
    <property type="match status" value="1"/>
</dbReference>
<dbReference type="Pfam" id="PF07940">
    <property type="entry name" value="Hepar_II_III_C"/>
    <property type="match status" value="1"/>
</dbReference>
<dbReference type="GO" id="GO:0016829">
    <property type="term" value="F:lyase activity"/>
    <property type="evidence" value="ECO:0007669"/>
    <property type="project" value="InterPro"/>
</dbReference>
<organism evidence="3 4">
    <name type="scientific">Cohnella zeiphila</name>
    <dbReference type="NCBI Taxonomy" id="2761120"/>
    <lineage>
        <taxon>Bacteria</taxon>
        <taxon>Bacillati</taxon>
        <taxon>Bacillota</taxon>
        <taxon>Bacilli</taxon>
        <taxon>Bacillales</taxon>
        <taxon>Paenibacillaceae</taxon>
        <taxon>Cohnella</taxon>
    </lineage>
</organism>
<dbReference type="InterPro" id="IPR012480">
    <property type="entry name" value="Hepar_II_III_C"/>
</dbReference>
<reference evidence="3 4" key="1">
    <citation type="submission" date="2020-08" db="EMBL/GenBank/DDBJ databases">
        <title>Cohnella phylogeny.</title>
        <authorList>
            <person name="Dunlap C."/>
        </authorList>
    </citation>
    <scope>NUCLEOTIDE SEQUENCE [LARGE SCALE GENOMIC DNA]</scope>
    <source>
        <strain evidence="3 4">CBP 2801</strain>
    </source>
</reference>
<evidence type="ECO:0000259" key="2">
    <source>
        <dbReference type="Pfam" id="PF07940"/>
    </source>
</evidence>
<dbReference type="GO" id="GO:0030313">
    <property type="term" value="C:cell envelope"/>
    <property type="evidence" value="ECO:0007669"/>
    <property type="project" value="UniProtKB-SubCell"/>
</dbReference>
<dbReference type="InterPro" id="IPR008929">
    <property type="entry name" value="Chondroitin_lyas"/>
</dbReference>
<evidence type="ECO:0000313" key="3">
    <source>
        <dbReference type="EMBL" id="MBB6733437.1"/>
    </source>
</evidence>
<feature type="domain" description="Heparinase II/III-like C-terminal" evidence="2">
    <location>
        <begin position="409"/>
        <end position="544"/>
    </location>
</feature>
<dbReference type="EMBL" id="JACJVO010000027">
    <property type="protein sequence ID" value="MBB6733437.1"/>
    <property type="molecule type" value="Genomic_DNA"/>
</dbReference>
<protein>
    <submittedName>
        <fullName evidence="3">Heparinase II/III family protein</fullName>
    </submittedName>
</protein>
<keyword evidence="4" id="KW-1185">Reference proteome</keyword>
<proteinExistence type="predicted"/>
<sequence>MLYERYGSARLEELGFGDGPYAPFPKAEDRAAWRSISSEKRESWLRLTERYADYGWPVLRVSDYRAYWTSGDLSRLSLAYFERRSVLGILVIAECMEGEGKYLDQILNGIFAICEETTWVFPGHRSHWKEFDKEESIPSETEFGVELATVETARLLLWTRYLLGSKFDAISPRLNERIVRETKDRMLKPYLEHDDYWWQGFTPGERVNNWNPWCNGPVLAGFLLIEEDPDIRKAGIAKVMRSLDAFIATYPADGCCDEGPSYWSAAAGGLYECLEMLSLASQGRFDIFGEQIVKDIGAYMPKVHIHGDYYVAFADCDAKASPGGGGVYRYGLSTGDESLVRLGASLPPSGDPSTRIWFNLYGYTRDLFVEKERLAQRMKAPYMRDAWFGVTQVMTAREREGTEQGLYVAAKGGNNEEAHNHNDVGSFLVFADGYPLLVDLGTEEYKAQTFSSRRYELWYLQSQYHNLPTVRGVLQRNGGRYKARGAAYAQQDGRSELKMDIANAYPEEAGIASWERTVRLDRDGVAAVTVTDAFAMKDEAPAEMFHSLVTPCETIIGGEGSGEIRLTYAPGKQALIRYDAEHLRTRIEKIEHMESRLRRNWGDRMYRIVLEERQPVAAGERTIAVTLDRG</sequence>
<dbReference type="Proteomes" id="UP000564644">
    <property type="component" value="Unassembled WGS sequence"/>
</dbReference>